<feature type="transmembrane region" description="Helical" evidence="6">
    <location>
        <begin position="309"/>
        <end position="333"/>
    </location>
</feature>
<evidence type="ECO:0000256" key="3">
    <source>
        <dbReference type="ARBA" id="ARBA00022989"/>
    </source>
</evidence>
<feature type="transmembrane region" description="Helical" evidence="6">
    <location>
        <begin position="106"/>
        <end position="127"/>
    </location>
</feature>
<dbReference type="PIRSF" id="PIRSF006060">
    <property type="entry name" value="AA_transporter"/>
    <property type="match status" value="1"/>
</dbReference>
<dbReference type="Proteomes" id="UP001201980">
    <property type="component" value="Unassembled WGS sequence"/>
</dbReference>
<keyword evidence="4 6" id="KW-0472">Membrane</keyword>
<feature type="region of interest" description="Disordered" evidence="5">
    <location>
        <begin position="1"/>
        <end position="67"/>
    </location>
</feature>
<feature type="transmembrane region" description="Helical" evidence="6">
    <location>
        <begin position="467"/>
        <end position="489"/>
    </location>
</feature>
<evidence type="ECO:0000313" key="8">
    <source>
        <dbReference type="Proteomes" id="UP001201980"/>
    </source>
</evidence>
<dbReference type="Pfam" id="PF13520">
    <property type="entry name" value="AA_permease_2"/>
    <property type="match status" value="1"/>
</dbReference>
<feature type="transmembrane region" description="Helical" evidence="6">
    <location>
        <begin position="443"/>
        <end position="461"/>
    </location>
</feature>
<gene>
    <name evidence="7" type="ORF">MKZ38_004646</name>
</gene>
<keyword evidence="8" id="KW-1185">Reference proteome</keyword>
<keyword evidence="3 6" id="KW-1133">Transmembrane helix</keyword>
<name>A0AAD5RLB5_9PEZI</name>
<dbReference type="PANTHER" id="PTHR11785">
    <property type="entry name" value="AMINO ACID TRANSPORTER"/>
    <property type="match status" value="1"/>
</dbReference>
<feature type="compositionally biased region" description="Low complexity" evidence="5">
    <location>
        <begin position="58"/>
        <end position="67"/>
    </location>
</feature>
<evidence type="ECO:0000256" key="5">
    <source>
        <dbReference type="SAM" id="MobiDB-lite"/>
    </source>
</evidence>
<organism evidence="7 8">
    <name type="scientific">Zalerion maritima</name>
    <dbReference type="NCBI Taxonomy" id="339359"/>
    <lineage>
        <taxon>Eukaryota</taxon>
        <taxon>Fungi</taxon>
        <taxon>Dikarya</taxon>
        <taxon>Ascomycota</taxon>
        <taxon>Pezizomycotina</taxon>
        <taxon>Sordariomycetes</taxon>
        <taxon>Lulworthiomycetidae</taxon>
        <taxon>Lulworthiales</taxon>
        <taxon>Lulworthiaceae</taxon>
        <taxon>Zalerion</taxon>
    </lineage>
</organism>
<keyword evidence="2 6" id="KW-0812">Transmembrane</keyword>
<dbReference type="EMBL" id="JAKWBI020000273">
    <property type="protein sequence ID" value="KAJ2897479.1"/>
    <property type="molecule type" value="Genomic_DNA"/>
</dbReference>
<dbReference type="AlphaFoldDB" id="A0AAD5RLB5"/>
<dbReference type="PANTHER" id="PTHR11785:SF402">
    <property type="entry name" value="AMINO ACID TRANSPORTER (EUROFUNG)"/>
    <property type="match status" value="1"/>
</dbReference>
<feature type="transmembrane region" description="Helical" evidence="6">
    <location>
        <begin position="353"/>
        <end position="373"/>
    </location>
</feature>
<accession>A0AAD5RLB5</accession>
<dbReference type="InterPro" id="IPR002293">
    <property type="entry name" value="AA/rel_permease1"/>
</dbReference>
<reference evidence="7" key="1">
    <citation type="submission" date="2022-07" db="EMBL/GenBank/DDBJ databases">
        <title>Draft genome sequence of Zalerion maritima ATCC 34329, a (micro)plastics degrading marine fungus.</title>
        <authorList>
            <person name="Paco A."/>
            <person name="Goncalves M.F.M."/>
            <person name="Rocha-Santos T.A.P."/>
            <person name="Alves A."/>
        </authorList>
    </citation>
    <scope>NUCLEOTIDE SEQUENCE</scope>
    <source>
        <strain evidence="7">ATCC 34329</strain>
    </source>
</reference>
<evidence type="ECO:0000313" key="7">
    <source>
        <dbReference type="EMBL" id="KAJ2897479.1"/>
    </source>
</evidence>
<feature type="transmembrane region" description="Helical" evidence="6">
    <location>
        <begin position="75"/>
        <end position="94"/>
    </location>
</feature>
<sequence length="560" mass="59754">MAPNPRLEAESEESRPLASYEEGEELPDDDSVSSLSRDWSSFEEDGHQLQPLDQSANQPGTQPPTQGTLTRLNGIALVISLQIGSGIFATPAQVSQFVPSPGAGLAVWFLGGLMVWTGAASFIELGLRVPSNGGIQEYLRAAYGDVAGFLFTWVWVAIAKPATNSIIATIFAGYISRAFGGDWPTWALKLMSLICVGIITGINCMGATAGATAANVFLVLKLGALGSIIVVGLLTLLWGNGEGAPASDGGWFGSVPIEGSVEQDGMAGIWTAVGNFATAVFGATYCYGGWETIGFVLGDMKNPARDLPVVMNFSMVTVIIGFVLFNAALYVVIPIDVIRTSAAPAAEFARRTFGGWGGILLSVIISISAMGALNSNIFATAKICVKASHRAYFPKIIANFHCATPRDEVDYINETLWMLPKTLRWPFIRASEATRKLRWHKSVPLFAHLLNGVLSALYALVGNFNGLITFIGMAEYSCFLLSVIGVFILRAREARKSTGPSLVPRTWTGNPIIFSTLSSLLILRVLMTEPLQALAICGVQTVGLGVFYSRFGFGGTPTTV</sequence>
<evidence type="ECO:0000256" key="2">
    <source>
        <dbReference type="ARBA" id="ARBA00022692"/>
    </source>
</evidence>
<feature type="compositionally biased region" description="Acidic residues" evidence="5">
    <location>
        <begin position="21"/>
        <end position="31"/>
    </location>
</feature>
<feature type="transmembrane region" description="Helical" evidence="6">
    <location>
        <begin position="186"/>
        <end position="206"/>
    </location>
</feature>
<protein>
    <submittedName>
        <fullName evidence="7">Large neutral amino acids transporter small subunit 1</fullName>
    </submittedName>
</protein>
<comment type="caution">
    <text evidence="7">The sequence shown here is derived from an EMBL/GenBank/DDBJ whole genome shotgun (WGS) entry which is preliminary data.</text>
</comment>
<dbReference type="InterPro" id="IPR050598">
    <property type="entry name" value="AminoAcid_Transporter"/>
</dbReference>
<dbReference type="GO" id="GO:0015179">
    <property type="term" value="F:L-amino acid transmembrane transporter activity"/>
    <property type="evidence" value="ECO:0007669"/>
    <property type="project" value="TreeGrafter"/>
</dbReference>
<evidence type="ECO:0000256" key="6">
    <source>
        <dbReference type="SAM" id="Phobius"/>
    </source>
</evidence>
<feature type="transmembrane region" description="Helical" evidence="6">
    <location>
        <begin position="148"/>
        <end position="174"/>
    </location>
</feature>
<evidence type="ECO:0000256" key="1">
    <source>
        <dbReference type="ARBA" id="ARBA00004141"/>
    </source>
</evidence>
<evidence type="ECO:0000256" key="4">
    <source>
        <dbReference type="ARBA" id="ARBA00023136"/>
    </source>
</evidence>
<feature type="transmembrane region" description="Helical" evidence="6">
    <location>
        <begin position="267"/>
        <end position="288"/>
    </location>
</feature>
<dbReference type="Gene3D" id="1.20.1740.10">
    <property type="entry name" value="Amino acid/polyamine transporter I"/>
    <property type="match status" value="1"/>
</dbReference>
<feature type="transmembrane region" description="Helical" evidence="6">
    <location>
        <begin position="218"/>
        <end position="238"/>
    </location>
</feature>
<dbReference type="GO" id="GO:0016020">
    <property type="term" value="C:membrane"/>
    <property type="evidence" value="ECO:0007669"/>
    <property type="project" value="UniProtKB-SubCell"/>
</dbReference>
<comment type="subcellular location">
    <subcellularLocation>
        <location evidence="1">Membrane</location>
        <topology evidence="1">Multi-pass membrane protein</topology>
    </subcellularLocation>
</comment>
<proteinExistence type="predicted"/>